<dbReference type="InterPro" id="IPR011032">
    <property type="entry name" value="GroES-like_sf"/>
</dbReference>
<dbReference type="Gene3D" id="1.10.1200.10">
    <property type="entry name" value="ACP-like"/>
    <property type="match status" value="1"/>
</dbReference>
<dbReference type="Pfam" id="PF16197">
    <property type="entry name" value="KAsynt_C_assoc"/>
    <property type="match status" value="1"/>
</dbReference>
<dbReference type="InterPro" id="IPR016036">
    <property type="entry name" value="Malonyl_transacylase_ACP-bd"/>
</dbReference>
<dbReference type="InterPro" id="IPR014030">
    <property type="entry name" value="Ketoacyl_synth_N"/>
</dbReference>
<dbReference type="HOGENOM" id="CLU_000022_31_1_1"/>
<dbReference type="Proteomes" id="UP000006701">
    <property type="component" value="Unassembled WGS sequence"/>
</dbReference>
<dbReference type="InterPro" id="IPR029063">
    <property type="entry name" value="SAM-dependent_MTases_sf"/>
</dbReference>
<dbReference type="InterPro" id="IPR016039">
    <property type="entry name" value="Thiolase-like"/>
</dbReference>
<dbReference type="PROSITE" id="PS52019">
    <property type="entry name" value="PKS_MFAS_DH"/>
    <property type="match status" value="1"/>
</dbReference>
<dbReference type="Gene3D" id="3.90.180.10">
    <property type="entry name" value="Medium-chain alcohol dehydrogenases, catalytic domain"/>
    <property type="match status" value="1"/>
</dbReference>
<sequence>MAGVENHFNDAHSINGTNGTNGTKGINGLNEVNGSHQHSTHQRNGSKNGTVQSSDATNEAPVPIAICGMAMRLPGGIRNDRELYNFLITKGDARSTIRADRFNVDAYYSPHGKHGTISTKHGYFLNDVDFSKFDLSMFTLTPAEVEQVDPNQRLVLELVREAFESAGETDWGGKNIGTYVGMFSEDWQDLQHKDTHEYNPYRVLGGLDFALPNRVAYEYDLKGPSMIIKSACSSAGLALHQALQEIRQGGISSAMVCGTNLIMAPGMTISMSLQMALSPEGSSKTFDASADGYARGEGVTALYIKRLDEALRDGNPIRAVIRGSASNADGKTNGLALPNPEAHDAVIRQAYKNAGLDLSETAMVECHGTGTRLGDPIETKAIANCFQEGVYIGAIKPNLGHSEGAAAITSIMKAALSLENRTIIPNIKFNTPNPAIPWETSKLVVPVEPKTWPAERAERISVNSYGIGGSNAHFIIDSAASLGIPAPVLAPSSPDENGRSRKSLLLFSANHPESLKRVAENMEEYLREHPGRLDSLAYTLAQRREHLKLRSYAVAEGGSANLVVSPQTKSQAHLQETAFVFTGQGAQWIHMGRELMLDYASFQDDIRAMDQVLRELEHAPSWTIEDVLLNCDDKAIIGQPEFSQPVCTALQVALVNLLSTWNITPAAVVGHSSGEIAAAYAAGVLTAREAIIAAYYRGYVCKSPQKAGAMAAVGMARDEVMPYLAAGVRIGCENSGSSVTLSGDLNVLEDVLAKIKADKPDVFARKLQVQVAYHSDHMNLAGELYGELIAKHISPRAPSIPFFSSVRAKALHEASDFEARYWQENMESPVLFRSAVKALLAGSHECLVHLEIGPHAALSGPLRQIYNETSTSVHYVSTLVRGKDATVSFLEAVGQLHSLGIRITYPSENAIVLSDLPTYPWYYEKSYWAETRVMKNWRFRKHLPHDLLGLRILEGSELSPTWRNELRLMDLPWLKDHCVGNDIVFPGAGYVAMAGEAIFQINDVREYTVREVELSKALVLYDDKPVEIMTTLHPQRLTATLDSAWYEFQIVSYDGAAWNKHCSGLVRSGRASATPPWKTESLDRHVSSNRWYTTMARAGLNYGPRFKGLGNITASVVDRSAAADLVDNQGEAESVYMIHPSTLDLVFQSLTVAMCQGIYRSFKTLFLPTYIEELFVGSATGKAIRVQTAATGKPGIVQGISQGRAGDETVFYLKGFRGKAMEDSGLAKSSEAKLLQLQWKPHFDFQDAVNMMKLKYDIKDQVRDLERLYVLCALEAQGALVGRSTKMPHMQKYRAWLDEQCERFQQPDYPLVEDSKDLATMDSSERRELIAKLLKACQATGGWAPATAIWRAYDQVVNVFEGTTDYLDLLLQDGVLTGIYSWYNDLWDFTEFMQLLGHARPQMKILEIGAGTGGLTAKFLEQLKSDFGERLYWKYTYTDISSGFFVQAQERFKDYEGIEYKPLDIAKDPMEQGFTAGEYDLIIASNVLHATPWLQDTLTHVRELLQPQGQLFLQELCPGKYKGSFAQVTRAMSFIMGQFSGWWLSEEDGRVGCPFISPEEWDKRLRLAGFAGCDSVILDNEQPYTYNANLIAKPALDTPPSQQVTLLVGAEAHPLVAEVEALLRAQGAELERCEWGQEPRADQDLISFIDLGVKPLLQEVKEEDLMHFLHLVDLLQLSTVLWLTPAAQIHASDPHAAQILGTARTIRSELAMNFATLELENTGVGAAEAVVNVMRSLYEVKDDFGELDPDMEYAWTNGAVHTGRFHWVPVEKALCETAPPPETKGLAIGTPGLLQTLHWTSQPLGKLNPDEVHVKMSAVGMNFKDVMIVMGILPGGDTITDGSSPIGLEGTGYITKIGTEVTNVAVGDRVMSIGCESVGMATTIKRPANLCIKIPDQLSDEEAATMPVAYITVLMFLVEKWKLERGQSILIHSAAGGVGICAIYVAKWIGAEIYATVGSEEKADFLTREFGIPRARIFSSRASTFLDGVLEATDGVGVDLVLNSLSGELLHASWKCVAPYGAMVEIGKRDMVGRGKLALDPFEDNRTFLGGDVARLLVTHKATVARLLSLTMEQYLEGNFKPITPITTFDAEHVEDAFRFMQKGTHTGKIVIRFPQQDTLPLAATVPAPEFRMDSSYLLAGGLGGLGKAIASWMVSHGARNLVFLSRSAGKSEDDQAFLRELNQMGCSTQCFPCDVADTDAVKSAIDQAAKPIAGVMQMAMVLRDVGVLGMDIESWHTAVRPKVQGTWNLHHALPRDLDFFVLFSSVGGTFGYYGQSNYASANTFLDSFVQYRQNLGLAASVIDIGPVDEVGYVSRTAATRDTLMTNLQTLLTEQDFLDSLQLTITRSASRYAPQESVSRVSGYQNPSHVVQALESRIPIMDPQNGSMWKRDPRMAIYRNIQKTSDSGSSESADQLKQFLSSIVSDPSQLDQKSSVETVARELAHCVSRFLMRSDEEIQVSVTLQTVGVDSLVAIEIRNWWKQHLGVDVSVLELMNGGSIEHLGELAVKRLKDKYGQ</sequence>
<evidence type="ECO:0000256" key="2">
    <source>
        <dbReference type="ARBA" id="ARBA00022553"/>
    </source>
</evidence>
<dbReference type="InterPro" id="IPR042104">
    <property type="entry name" value="PKS_dehydratase_sf"/>
</dbReference>
<dbReference type="Gene3D" id="3.10.129.110">
    <property type="entry name" value="Polyketide synthase dehydratase"/>
    <property type="match status" value="1"/>
</dbReference>
<dbReference type="SMART" id="SM00825">
    <property type="entry name" value="PKS_KS"/>
    <property type="match status" value="1"/>
</dbReference>
<dbReference type="InterPro" id="IPR013217">
    <property type="entry name" value="Methyltransf_12"/>
</dbReference>
<dbReference type="InterPro" id="IPR016035">
    <property type="entry name" value="Acyl_Trfase/lysoPLipase"/>
</dbReference>
<dbReference type="InterPro" id="IPR020843">
    <property type="entry name" value="ER"/>
</dbReference>
<feature type="active site" description="Proton acceptor; for dehydratase activity" evidence="8">
    <location>
        <position position="977"/>
    </location>
</feature>
<dbReference type="Gene3D" id="3.40.50.150">
    <property type="entry name" value="Vaccinia Virus protein VP39"/>
    <property type="match status" value="1"/>
</dbReference>
<keyword evidence="5" id="KW-0521">NADP</keyword>
<evidence type="ECO:0000259" key="11">
    <source>
        <dbReference type="PROSITE" id="PS52004"/>
    </source>
</evidence>
<dbReference type="SUPFAM" id="SSF53901">
    <property type="entry name" value="Thiolase-like"/>
    <property type="match status" value="1"/>
</dbReference>
<dbReference type="eggNOG" id="KOG1202">
    <property type="taxonomic scope" value="Eukaryota"/>
</dbReference>
<dbReference type="OMA" id="PNNRCIW"/>
<dbReference type="KEGG" id="act:ACLA_055790"/>
<dbReference type="InterPro" id="IPR036291">
    <property type="entry name" value="NAD(P)-bd_dom_sf"/>
</dbReference>
<evidence type="ECO:0000313" key="14">
    <source>
        <dbReference type="Proteomes" id="UP000006701"/>
    </source>
</evidence>
<dbReference type="GeneID" id="4707200"/>
<dbReference type="CDD" id="cd05195">
    <property type="entry name" value="enoyl_red"/>
    <property type="match status" value="1"/>
</dbReference>
<dbReference type="SMART" id="SM00827">
    <property type="entry name" value="PKS_AT"/>
    <property type="match status" value="1"/>
</dbReference>
<evidence type="ECO:0000256" key="1">
    <source>
        <dbReference type="ARBA" id="ARBA00022450"/>
    </source>
</evidence>
<dbReference type="GO" id="GO:0006633">
    <property type="term" value="P:fatty acid biosynthetic process"/>
    <property type="evidence" value="ECO:0007669"/>
    <property type="project" value="InterPro"/>
</dbReference>
<dbReference type="GO" id="GO:0016491">
    <property type="term" value="F:oxidoreductase activity"/>
    <property type="evidence" value="ECO:0007669"/>
    <property type="project" value="InterPro"/>
</dbReference>
<dbReference type="InterPro" id="IPR001227">
    <property type="entry name" value="Ac_transferase_dom_sf"/>
</dbReference>
<dbReference type="Pfam" id="PF00698">
    <property type="entry name" value="Acyl_transf_1"/>
    <property type="match status" value="1"/>
</dbReference>
<dbReference type="InterPro" id="IPR050091">
    <property type="entry name" value="PKS_NRPS_Biosynth_Enz"/>
</dbReference>
<dbReference type="Pfam" id="PF00109">
    <property type="entry name" value="ketoacyl-synt"/>
    <property type="match status" value="1"/>
</dbReference>
<dbReference type="InterPro" id="IPR049551">
    <property type="entry name" value="PKS_DH_C"/>
</dbReference>
<dbReference type="InterPro" id="IPR049552">
    <property type="entry name" value="PKS_DH_N"/>
</dbReference>
<evidence type="ECO:0000256" key="3">
    <source>
        <dbReference type="ARBA" id="ARBA00022603"/>
    </source>
</evidence>
<proteinExistence type="predicted"/>
<evidence type="ECO:0000313" key="13">
    <source>
        <dbReference type="EMBL" id="EAW13531.1"/>
    </source>
</evidence>
<feature type="region of interest" description="N-terminal hotdog fold" evidence="8">
    <location>
        <begin position="945"/>
        <end position="1073"/>
    </location>
</feature>
<name>A1C9K7_ASPCL</name>
<dbReference type="PROSITE" id="PS50075">
    <property type="entry name" value="CARRIER"/>
    <property type="match status" value="1"/>
</dbReference>
<dbReference type="Gene3D" id="3.40.50.720">
    <property type="entry name" value="NAD(P)-binding Rossmann-like Domain"/>
    <property type="match status" value="1"/>
</dbReference>
<dbReference type="Pfam" id="PF21089">
    <property type="entry name" value="PKS_DH_N"/>
    <property type="match status" value="1"/>
</dbReference>
<dbReference type="SUPFAM" id="SSF51735">
    <property type="entry name" value="NAD(P)-binding Rossmann-fold domains"/>
    <property type="match status" value="2"/>
</dbReference>
<dbReference type="RefSeq" id="XP_001274957.1">
    <property type="nucleotide sequence ID" value="XM_001274956.1"/>
</dbReference>
<dbReference type="SMART" id="SM00829">
    <property type="entry name" value="PKS_ER"/>
    <property type="match status" value="1"/>
</dbReference>
<dbReference type="SMART" id="SM00823">
    <property type="entry name" value="PKS_PP"/>
    <property type="match status" value="1"/>
</dbReference>
<dbReference type="SUPFAM" id="SSF50129">
    <property type="entry name" value="GroES-like"/>
    <property type="match status" value="1"/>
</dbReference>
<dbReference type="Gene3D" id="3.40.366.10">
    <property type="entry name" value="Malonyl-Coenzyme A Acyl Carrier Protein, domain 2"/>
    <property type="match status" value="1"/>
</dbReference>
<dbReference type="InterPro" id="IPR020841">
    <property type="entry name" value="PKS_Beta-ketoAc_synthase_dom"/>
</dbReference>
<reference evidence="13 14" key="1">
    <citation type="journal article" date="2008" name="PLoS Genet.">
        <title>Genomic islands in the pathogenic filamentous fungus Aspergillus fumigatus.</title>
        <authorList>
            <person name="Fedorova N.D."/>
            <person name="Khaldi N."/>
            <person name="Joardar V.S."/>
            <person name="Maiti R."/>
            <person name="Amedeo P."/>
            <person name="Anderson M.J."/>
            <person name="Crabtree J."/>
            <person name="Silva J.C."/>
            <person name="Badger J.H."/>
            <person name="Albarraq A."/>
            <person name="Angiuoli S."/>
            <person name="Bussey H."/>
            <person name="Bowyer P."/>
            <person name="Cotty P.J."/>
            <person name="Dyer P.S."/>
            <person name="Egan A."/>
            <person name="Galens K."/>
            <person name="Fraser-Liggett C.M."/>
            <person name="Haas B.J."/>
            <person name="Inman J.M."/>
            <person name="Kent R."/>
            <person name="Lemieux S."/>
            <person name="Malavazi I."/>
            <person name="Orvis J."/>
            <person name="Roemer T."/>
            <person name="Ronning C.M."/>
            <person name="Sundaram J.P."/>
            <person name="Sutton G."/>
            <person name="Turner G."/>
            <person name="Venter J.C."/>
            <person name="White O.R."/>
            <person name="Whitty B.R."/>
            <person name="Youngman P."/>
            <person name="Wolfe K.H."/>
            <person name="Goldman G.H."/>
            <person name="Wortman J.R."/>
            <person name="Jiang B."/>
            <person name="Denning D.W."/>
            <person name="Nierman W.C."/>
        </authorList>
    </citation>
    <scope>NUCLEOTIDE SEQUENCE [LARGE SCALE GENOMIC DNA]</scope>
    <source>
        <strain evidence="14">ATCC 1007 / CBS 513.65 / DSM 816 / NCTC 3887 / NRRL 1</strain>
    </source>
</reference>
<dbReference type="GO" id="GO:0032259">
    <property type="term" value="P:methylation"/>
    <property type="evidence" value="ECO:0007669"/>
    <property type="project" value="UniProtKB-KW"/>
</dbReference>
<dbReference type="SMART" id="SM00822">
    <property type="entry name" value="PKS_KR"/>
    <property type="match status" value="1"/>
</dbReference>
<evidence type="ECO:0000256" key="9">
    <source>
        <dbReference type="SAM" id="MobiDB-lite"/>
    </source>
</evidence>
<keyword evidence="7" id="KW-0012">Acyltransferase</keyword>
<evidence type="ECO:0000259" key="12">
    <source>
        <dbReference type="PROSITE" id="PS52019"/>
    </source>
</evidence>
<feature type="compositionally biased region" description="Low complexity" evidence="9">
    <location>
        <begin position="15"/>
        <end position="30"/>
    </location>
</feature>
<evidence type="ECO:0000256" key="7">
    <source>
        <dbReference type="ARBA" id="ARBA00023315"/>
    </source>
</evidence>
<keyword evidence="3" id="KW-0489">Methyltransferase</keyword>
<dbReference type="OrthoDB" id="329835at2759"/>
<evidence type="ECO:0000259" key="10">
    <source>
        <dbReference type="PROSITE" id="PS50075"/>
    </source>
</evidence>
<organism evidence="13 14">
    <name type="scientific">Aspergillus clavatus (strain ATCC 1007 / CBS 513.65 / DSM 816 / NCTC 3887 / NRRL 1 / QM 1276 / 107)</name>
    <dbReference type="NCBI Taxonomy" id="344612"/>
    <lineage>
        <taxon>Eukaryota</taxon>
        <taxon>Fungi</taxon>
        <taxon>Dikarya</taxon>
        <taxon>Ascomycota</taxon>
        <taxon>Pezizomycotina</taxon>
        <taxon>Eurotiomycetes</taxon>
        <taxon>Eurotiomycetidae</taxon>
        <taxon>Eurotiales</taxon>
        <taxon>Aspergillaceae</taxon>
        <taxon>Aspergillus</taxon>
        <taxon>Aspergillus subgen. Fumigati</taxon>
    </lineage>
</organism>
<dbReference type="CDD" id="cd02440">
    <property type="entry name" value="AdoMet_MTases"/>
    <property type="match status" value="1"/>
</dbReference>
<dbReference type="Gene3D" id="3.40.47.10">
    <property type="match status" value="1"/>
</dbReference>
<dbReference type="InterPro" id="IPR014043">
    <property type="entry name" value="Acyl_transferase_dom"/>
</dbReference>
<dbReference type="Pfam" id="PF08240">
    <property type="entry name" value="ADH_N"/>
    <property type="match status" value="1"/>
</dbReference>
<dbReference type="InterPro" id="IPR018201">
    <property type="entry name" value="Ketoacyl_synth_AS"/>
</dbReference>
<dbReference type="SUPFAM" id="SSF52151">
    <property type="entry name" value="FabD/lysophospholipase-like"/>
    <property type="match status" value="1"/>
</dbReference>
<dbReference type="InterPro" id="IPR049900">
    <property type="entry name" value="PKS_mFAS_DH"/>
</dbReference>
<dbReference type="InterPro" id="IPR013154">
    <property type="entry name" value="ADH-like_N"/>
</dbReference>
<dbReference type="InterPro" id="IPR014031">
    <property type="entry name" value="Ketoacyl_synth_C"/>
</dbReference>
<evidence type="ECO:0000256" key="4">
    <source>
        <dbReference type="ARBA" id="ARBA00022679"/>
    </source>
</evidence>
<dbReference type="Pfam" id="PF00550">
    <property type="entry name" value="PP-binding"/>
    <property type="match status" value="1"/>
</dbReference>
<dbReference type="InterPro" id="IPR013968">
    <property type="entry name" value="PKS_KR"/>
</dbReference>
<evidence type="ECO:0000256" key="5">
    <source>
        <dbReference type="ARBA" id="ARBA00022857"/>
    </source>
</evidence>
<dbReference type="GO" id="GO:0008168">
    <property type="term" value="F:methyltransferase activity"/>
    <property type="evidence" value="ECO:0007669"/>
    <property type="project" value="UniProtKB-KW"/>
</dbReference>
<dbReference type="GO" id="GO:0004312">
    <property type="term" value="F:fatty acid synthase activity"/>
    <property type="evidence" value="ECO:0007669"/>
    <property type="project" value="TreeGrafter"/>
</dbReference>
<dbReference type="PROSITE" id="PS52004">
    <property type="entry name" value="KS3_2"/>
    <property type="match status" value="1"/>
</dbReference>
<dbReference type="Pfam" id="PF08242">
    <property type="entry name" value="Methyltransf_12"/>
    <property type="match status" value="1"/>
</dbReference>
<dbReference type="SUPFAM" id="SSF47336">
    <property type="entry name" value="ACP-like"/>
    <property type="match status" value="1"/>
</dbReference>
<dbReference type="VEuPathDB" id="FungiDB:ACLA_055790"/>
<gene>
    <name evidence="13" type="ORF">ACLA_055790</name>
</gene>
<dbReference type="GO" id="GO:0004315">
    <property type="term" value="F:3-oxoacyl-[acyl-carrier-protein] synthase activity"/>
    <property type="evidence" value="ECO:0007669"/>
    <property type="project" value="InterPro"/>
</dbReference>
<keyword evidence="2" id="KW-0597">Phosphoprotein</keyword>
<accession>A1C9K7</accession>
<feature type="region of interest" description="C-terminal hotdog fold" evidence="8">
    <location>
        <begin position="1083"/>
        <end position="1227"/>
    </location>
</feature>
<feature type="compositionally biased region" description="Polar residues" evidence="9">
    <location>
        <begin position="32"/>
        <end position="57"/>
    </location>
</feature>
<dbReference type="InterPro" id="IPR020807">
    <property type="entry name" value="PKS_DH"/>
</dbReference>
<dbReference type="GO" id="GO:0044550">
    <property type="term" value="P:secondary metabolite biosynthetic process"/>
    <property type="evidence" value="ECO:0007669"/>
    <property type="project" value="UniProtKB-ARBA"/>
</dbReference>
<keyword evidence="4" id="KW-0808">Transferase</keyword>
<evidence type="ECO:0000256" key="6">
    <source>
        <dbReference type="ARBA" id="ARBA00023268"/>
    </source>
</evidence>
<feature type="domain" description="Ketosynthase family 3 (KS3)" evidence="11">
    <location>
        <begin position="61"/>
        <end position="478"/>
    </location>
</feature>
<dbReference type="PANTHER" id="PTHR43775">
    <property type="entry name" value="FATTY ACID SYNTHASE"/>
    <property type="match status" value="1"/>
</dbReference>
<protein>
    <submittedName>
        <fullName evidence="13">Polyketide synthase, putative</fullName>
    </submittedName>
</protein>
<evidence type="ECO:0000256" key="8">
    <source>
        <dbReference type="PROSITE-ProRule" id="PRU01363"/>
    </source>
</evidence>
<dbReference type="EMBL" id="DS027048">
    <property type="protein sequence ID" value="EAW13531.1"/>
    <property type="molecule type" value="Genomic_DNA"/>
</dbReference>
<dbReference type="InterPro" id="IPR032821">
    <property type="entry name" value="PKS_assoc"/>
</dbReference>
<feature type="region of interest" description="Disordered" evidence="9">
    <location>
        <begin position="1"/>
        <end position="57"/>
    </location>
</feature>
<keyword evidence="6" id="KW-0511">Multifunctional enzyme</keyword>
<dbReference type="PANTHER" id="PTHR43775:SF49">
    <property type="entry name" value="SYNTHASE, PUTATIVE (JCVI)-RELATED"/>
    <property type="match status" value="1"/>
</dbReference>
<dbReference type="SMART" id="SM00826">
    <property type="entry name" value="PKS_DH"/>
    <property type="match status" value="1"/>
</dbReference>
<dbReference type="GO" id="GO:0031177">
    <property type="term" value="F:phosphopantetheine binding"/>
    <property type="evidence" value="ECO:0007669"/>
    <property type="project" value="InterPro"/>
</dbReference>
<dbReference type="Pfam" id="PF02801">
    <property type="entry name" value="Ketoacyl-synt_C"/>
    <property type="match status" value="1"/>
</dbReference>
<dbReference type="CDD" id="cd00833">
    <property type="entry name" value="PKS"/>
    <property type="match status" value="1"/>
</dbReference>
<dbReference type="InterPro" id="IPR020806">
    <property type="entry name" value="PKS_PP-bd"/>
</dbReference>
<keyword evidence="14" id="KW-1185">Reference proteome</keyword>
<dbReference type="Pfam" id="PF08659">
    <property type="entry name" value="KR"/>
    <property type="match status" value="1"/>
</dbReference>
<dbReference type="SUPFAM" id="SSF53335">
    <property type="entry name" value="S-adenosyl-L-methionine-dependent methyltransferases"/>
    <property type="match status" value="1"/>
</dbReference>
<dbReference type="STRING" id="344612.A1C9K7"/>
<feature type="active site" description="Proton donor; for dehydratase activity" evidence="8">
    <location>
        <position position="1144"/>
    </location>
</feature>
<feature type="domain" description="PKS/mFAS DH" evidence="12">
    <location>
        <begin position="945"/>
        <end position="1227"/>
    </location>
</feature>
<dbReference type="SUPFAM" id="SSF55048">
    <property type="entry name" value="Probable ACP-binding domain of malonyl-CoA ACP transacylase"/>
    <property type="match status" value="1"/>
</dbReference>
<dbReference type="InterPro" id="IPR009081">
    <property type="entry name" value="PP-bd_ACP"/>
</dbReference>
<dbReference type="InterPro" id="IPR036736">
    <property type="entry name" value="ACP-like_sf"/>
</dbReference>
<dbReference type="Pfam" id="PF14765">
    <property type="entry name" value="PS-DH"/>
    <property type="match status" value="1"/>
</dbReference>
<dbReference type="InterPro" id="IPR057326">
    <property type="entry name" value="KR_dom"/>
</dbReference>
<dbReference type="Pfam" id="PF13602">
    <property type="entry name" value="ADH_zinc_N_2"/>
    <property type="match status" value="1"/>
</dbReference>
<keyword evidence="1" id="KW-0596">Phosphopantetheine</keyword>
<feature type="domain" description="Carrier" evidence="10">
    <location>
        <begin position="2434"/>
        <end position="2511"/>
    </location>
</feature>
<dbReference type="PROSITE" id="PS00606">
    <property type="entry name" value="KS3_1"/>
    <property type="match status" value="1"/>
</dbReference>